<organism evidence="2 3">
    <name type="scientific">[Mycoplasma] falconis</name>
    <dbReference type="NCBI Taxonomy" id="92403"/>
    <lineage>
        <taxon>Bacteria</taxon>
        <taxon>Bacillati</taxon>
        <taxon>Mycoplasmatota</taxon>
        <taxon>Mycoplasmoidales</taxon>
        <taxon>Metamycoplasmataceae</taxon>
        <taxon>Metamycoplasma</taxon>
    </lineage>
</organism>
<protein>
    <submittedName>
        <fullName evidence="2">Uncharacterized protein</fullName>
    </submittedName>
</protein>
<evidence type="ECO:0000313" key="2">
    <source>
        <dbReference type="EMBL" id="TPE57575.1"/>
    </source>
</evidence>
<dbReference type="EMBL" id="VFSS01000003">
    <property type="protein sequence ID" value="TPE57575.1"/>
    <property type="molecule type" value="Genomic_DNA"/>
</dbReference>
<sequence length="245" mass="28963">MIKRPDEIKRINKKSILILLTACLCFLVQLFIMIFDFIFPMNELYGIFNIIFITLISGSFLFEEIFIIVSLKTETNSKYTNVKQKLNANNLIFIEKINYKNIDLYKTLINIENFDYTYKLDDISYNEGYIEVKDDKNNLDQNINEYYIGNEKPYLILKIDEAILKDFEGKDLVLLNKGTKTYQIFFDNKNLEYKQLLNIINKNKNLISIVETNDAILKLLLVDLLKINKNNILLNNVLEWQRPLI</sequence>
<feature type="transmembrane region" description="Helical" evidence="1">
    <location>
        <begin position="16"/>
        <end position="39"/>
    </location>
</feature>
<comment type="caution">
    <text evidence="2">The sequence shown here is derived from an EMBL/GenBank/DDBJ whole genome shotgun (WGS) entry which is preliminary data.</text>
</comment>
<keyword evidence="1" id="KW-1133">Transmembrane helix</keyword>
<accession>A0A501XAG8</accession>
<keyword evidence="1" id="KW-0812">Transmembrane</keyword>
<dbReference type="RefSeq" id="WP_140781227.1">
    <property type="nucleotide sequence ID" value="NZ_VFSS01000003.1"/>
</dbReference>
<name>A0A501XAG8_9BACT</name>
<keyword evidence="3" id="KW-1185">Reference proteome</keyword>
<dbReference type="Proteomes" id="UP000319776">
    <property type="component" value="Unassembled WGS sequence"/>
</dbReference>
<evidence type="ECO:0000256" key="1">
    <source>
        <dbReference type="SAM" id="Phobius"/>
    </source>
</evidence>
<reference evidence="2 3" key="1">
    <citation type="submission" date="2019-06" db="EMBL/GenBank/DDBJ databases">
        <title>Mycoplasma falconis type strain whole genome sequence.</title>
        <authorList>
            <person name="Spergser J."/>
        </authorList>
    </citation>
    <scope>NUCLEOTIDE SEQUENCE [LARGE SCALE GENOMIC DNA]</scope>
    <source>
        <strain evidence="2 3">ATCC 51372</strain>
    </source>
</reference>
<gene>
    <name evidence="2" type="ORF">FJO69_01425</name>
</gene>
<proteinExistence type="predicted"/>
<keyword evidence="1" id="KW-0472">Membrane</keyword>
<feature type="transmembrane region" description="Helical" evidence="1">
    <location>
        <begin position="45"/>
        <end position="69"/>
    </location>
</feature>
<evidence type="ECO:0000313" key="3">
    <source>
        <dbReference type="Proteomes" id="UP000319776"/>
    </source>
</evidence>
<dbReference type="AlphaFoldDB" id="A0A501XAG8"/>